<proteinExistence type="predicted"/>
<protein>
    <recommendedName>
        <fullName evidence="4">Lipoprotein</fullName>
    </recommendedName>
</protein>
<dbReference type="PROSITE" id="PS51257">
    <property type="entry name" value="PROKAR_LIPOPROTEIN"/>
    <property type="match status" value="1"/>
</dbReference>
<dbReference type="InterPro" id="IPR039366">
    <property type="entry name" value="Pilotin"/>
</dbReference>
<dbReference type="InterPro" id="IPR053196">
    <property type="entry name" value="Lipoprotein_YbaY-like"/>
</dbReference>
<dbReference type="KEGG" id="adi:B5T_01687"/>
<dbReference type="Proteomes" id="UP000006286">
    <property type="component" value="Chromosome"/>
</dbReference>
<dbReference type="Pfam" id="PF09619">
    <property type="entry name" value="YscW"/>
    <property type="match status" value="1"/>
</dbReference>
<dbReference type="OrthoDB" id="5348860at2"/>
<evidence type="ECO:0008006" key="4">
    <source>
        <dbReference type="Google" id="ProtNLM"/>
    </source>
</evidence>
<dbReference type="STRING" id="930169.B5T_01687"/>
<sequence>MKTTLSLSALTVAALLTACDQGPANDSRSSGQGGSAMEGTAMEQEEQQVTLKGEVLYRERIALPPDVTVRVVLEDVSLADAAAKVIAEQTIEPETQVPIPFALTYMRGDVNPDMGMGYAVRAEIRDQQDKLLWTTTERHTVEVGESNDQPVTVIVHRVPGDDTPRENPENMEGVEGAGLSPAAQKVREQGAQFWAAGNEPGWSLAIYPQVKLELVTDYGETTIATPDPGPKEEGGKTLYQASNEDTDLTVEIEQSPCQDDMSGKEYPYTVMVSYGDTTLNGCGQEL</sequence>
<dbReference type="PANTHER" id="PTHR38013:SF1">
    <property type="entry name" value="GLYCOPROTEIN_POLYSACCHARIDE METABOLISM"/>
    <property type="match status" value="1"/>
</dbReference>
<dbReference type="PATRIC" id="fig|930169.3.peg.1670"/>
<dbReference type="eggNOG" id="COG3650">
    <property type="taxonomic scope" value="Bacteria"/>
</dbReference>
<dbReference type="AlphaFoldDB" id="K0CEE6"/>
<evidence type="ECO:0000313" key="3">
    <source>
        <dbReference type="Proteomes" id="UP000006286"/>
    </source>
</evidence>
<keyword evidence="3" id="KW-1185">Reference proteome</keyword>
<organism evidence="2 3">
    <name type="scientific">Alcanivorax dieselolei (strain DSM 16502 / CGMCC 1.3690 / MCCC 1A00001 / B-5)</name>
    <name type="common">Alloalcanivorax dieselolei</name>
    <dbReference type="NCBI Taxonomy" id="930169"/>
    <lineage>
        <taxon>Bacteria</taxon>
        <taxon>Pseudomonadati</taxon>
        <taxon>Pseudomonadota</taxon>
        <taxon>Gammaproteobacteria</taxon>
        <taxon>Oceanospirillales</taxon>
        <taxon>Alcanivoracaceae</taxon>
        <taxon>Alloalcanivorax</taxon>
    </lineage>
</organism>
<accession>K0CEE6</accession>
<dbReference type="RefSeq" id="WP_014994042.1">
    <property type="nucleotide sequence ID" value="NC_018691.1"/>
</dbReference>
<name>K0CEE6_ALCDB</name>
<feature type="region of interest" description="Disordered" evidence="1">
    <location>
        <begin position="21"/>
        <end position="47"/>
    </location>
</feature>
<evidence type="ECO:0000313" key="2">
    <source>
        <dbReference type="EMBL" id="AFT69966.1"/>
    </source>
</evidence>
<dbReference type="PANTHER" id="PTHR38013">
    <property type="entry name" value="GLYCOPROTEIN/POLYSACCHARIDE METABOLISM"/>
    <property type="match status" value="1"/>
</dbReference>
<reference evidence="2 3" key="1">
    <citation type="journal article" date="2012" name="J. Bacteriol.">
        <title>Complete genome sequence of Alcanivorax dieselolei type strain B5.</title>
        <authorList>
            <person name="Lai Q."/>
            <person name="Li W."/>
            <person name="Shao Z."/>
        </authorList>
    </citation>
    <scope>NUCLEOTIDE SEQUENCE [LARGE SCALE GENOMIC DNA]</scope>
    <source>
        <strain evidence="3">DSM 16502 / CGMCC 1.3690 / B-5</strain>
    </source>
</reference>
<dbReference type="HOGENOM" id="CLU_810940_0_0_6"/>
<gene>
    <name evidence="2" type="ordered locus">B5T_01687</name>
</gene>
<dbReference type="EMBL" id="CP003466">
    <property type="protein sequence ID" value="AFT69966.1"/>
    <property type="molecule type" value="Genomic_DNA"/>
</dbReference>
<evidence type="ECO:0000256" key="1">
    <source>
        <dbReference type="SAM" id="MobiDB-lite"/>
    </source>
</evidence>
<dbReference type="eggNOG" id="COG3126">
    <property type="taxonomic scope" value="Bacteria"/>
</dbReference>